<proteinExistence type="predicted"/>
<organism evidence="1 2">
    <name type="scientific">Rarobacter faecitabidus</name>
    <dbReference type="NCBI Taxonomy" id="13243"/>
    <lineage>
        <taxon>Bacteria</taxon>
        <taxon>Bacillati</taxon>
        <taxon>Actinomycetota</taxon>
        <taxon>Actinomycetes</taxon>
        <taxon>Micrococcales</taxon>
        <taxon>Rarobacteraceae</taxon>
        <taxon>Rarobacter</taxon>
    </lineage>
</organism>
<protein>
    <submittedName>
        <fullName evidence="1">Uncharacterized protein</fullName>
    </submittedName>
</protein>
<accession>A0A542ZTN9</accession>
<evidence type="ECO:0000313" key="2">
    <source>
        <dbReference type="Proteomes" id="UP000315389"/>
    </source>
</evidence>
<keyword evidence="2" id="KW-1185">Reference proteome</keyword>
<dbReference type="Proteomes" id="UP000315389">
    <property type="component" value="Unassembled WGS sequence"/>
</dbReference>
<sequence length="148" mass="16555">MRFPWLPKRERFDGRAVSNELLQRLVGRRLNSIQFTKFYVQFWFDGDEGTIETVTFHCGCFPRVLLGDVTLTESDPTYAGALLACLDEEVISADAEEATGITVAWPSGTIRLRPTAEEAGGYEIAVLDVPSAGFVVWNSEDFPFQNLD</sequence>
<dbReference type="RefSeq" id="WP_142118110.1">
    <property type="nucleotide sequence ID" value="NZ_BAAASV010000002.1"/>
</dbReference>
<reference evidence="1 2" key="1">
    <citation type="submission" date="2019-06" db="EMBL/GenBank/DDBJ databases">
        <title>Sequencing the genomes of 1000 actinobacteria strains.</title>
        <authorList>
            <person name="Klenk H.-P."/>
        </authorList>
    </citation>
    <scope>NUCLEOTIDE SEQUENCE [LARGE SCALE GENOMIC DNA]</scope>
    <source>
        <strain evidence="1 2">DSM 4813</strain>
    </source>
</reference>
<dbReference type="OrthoDB" id="3428371at2"/>
<gene>
    <name evidence="1" type="ORF">FB461_0199</name>
</gene>
<evidence type="ECO:0000313" key="1">
    <source>
        <dbReference type="EMBL" id="TQL63728.1"/>
    </source>
</evidence>
<name>A0A542ZTN9_RARFA</name>
<comment type="caution">
    <text evidence="1">The sequence shown here is derived from an EMBL/GenBank/DDBJ whole genome shotgun (WGS) entry which is preliminary data.</text>
</comment>
<dbReference type="AlphaFoldDB" id="A0A542ZTN9"/>
<dbReference type="EMBL" id="VFOS01000001">
    <property type="protein sequence ID" value="TQL63728.1"/>
    <property type="molecule type" value="Genomic_DNA"/>
</dbReference>